<feature type="compositionally biased region" description="Low complexity" evidence="1">
    <location>
        <begin position="205"/>
        <end position="218"/>
    </location>
</feature>
<feature type="compositionally biased region" description="Pro residues" evidence="1">
    <location>
        <begin position="172"/>
        <end position="184"/>
    </location>
</feature>
<proteinExistence type="predicted"/>
<organism evidence="2 3">
    <name type="scientific">Catellatospora coxensis</name>
    <dbReference type="NCBI Taxonomy" id="310354"/>
    <lineage>
        <taxon>Bacteria</taxon>
        <taxon>Bacillati</taxon>
        <taxon>Actinomycetota</taxon>
        <taxon>Actinomycetes</taxon>
        <taxon>Micromonosporales</taxon>
        <taxon>Micromonosporaceae</taxon>
        <taxon>Catellatospora</taxon>
    </lineage>
</organism>
<gene>
    <name evidence="2" type="ORF">Cco03nite_28200</name>
</gene>
<feature type="compositionally biased region" description="Pro residues" evidence="1">
    <location>
        <begin position="193"/>
        <end position="204"/>
    </location>
</feature>
<feature type="compositionally biased region" description="Low complexity" evidence="1">
    <location>
        <begin position="226"/>
        <end position="269"/>
    </location>
</feature>
<comment type="caution">
    <text evidence="2">The sequence shown here is derived from an EMBL/GenBank/DDBJ whole genome shotgun (WGS) entry which is preliminary data.</text>
</comment>
<feature type="compositionally biased region" description="Pro residues" evidence="1">
    <location>
        <begin position="350"/>
        <end position="398"/>
    </location>
</feature>
<evidence type="ECO:0000313" key="3">
    <source>
        <dbReference type="Proteomes" id="UP000630887"/>
    </source>
</evidence>
<dbReference type="EMBL" id="BONI01000020">
    <property type="protein sequence ID" value="GIG06120.1"/>
    <property type="molecule type" value="Genomic_DNA"/>
</dbReference>
<dbReference type="RefSeq" id="WP_203692507.1">
    <property type="nucleotide sequence ID" value="NZ_BONI01000020.1"/>
</dbReference>
<evidence type="ECO:0000256" key="1">
    <source>
        <dbReference type="SAM" id="MobiDB-lite"/>
    </source>
</evidence>
<accession>A0A8J3L3Y9</accession>
<name>A0A8J3L3Y9_9ACTN</name>
<keyword evidence="3" id="KW-1185">Reference proteome</keyword>
<dbReference type="AlphaFoldDB" id="A0A8J3L3Y9"/>
<dbReference type="Proteomes" id="UP000630887">
    <property type="component" value="Unassembled WGS sequence"/>
</dbReference>
<evidence type="ECO:0000313" key="2">
    <source>
        <dbReference type="EMBL" id="GIG06120.1"/>
    </source>
</evidence>
<protein>
    <submittedName>
        <fullName evidence="2">Uncharacterized protein</fullName>
    </submittedName>
</protein>
<reference evidence="2 3" key="1">
    <citation type="submission" date="2021-01" db="EMBL/GenBank/DDBJ databases">
        <title>Whole genome shotgun sequence of Catellatospora coxensis NBRC 107359.</title>
        <authorList>
            <person name="Komaki H."/>
            <person name="Tamura T."/>
        </authorList>
    </citation>
    <scope>NUCLEOTIDE SEQUENCE [LARGE SCALE GENOMIC DNA]</scope>
    <source>
        <strain evidence="2 3">NBRC 107359</strain>
    </source>
</reference>
<sequence length="428" mass="42595">MRRLNFRLIRPGHRPLAACGMAVLTFGMALVFAGTDLGGQPAKAWANAPVDILPESLGFTAAAFENHVCDPAFGGGPLSGQDVWVFKLPGDHAKTGDFVSVTATFSTPEGTEASAVVPAEGGGIVLRANTSKAWMAVPEGWTLTGAKAEITGTAPLFVLARTCPAEGTVLPPVAPDPSGSPAPDPSASADPDPSTPPSGEPSPDPSASVDPGAASPGPSASPDPDPSGTAAPDPSDAPSAAPSGAPSDGPSVAPEPSGPPSAEAKPAKGTGLRVKALTPTVEPSTDPVEPPITDPTAVPSPSAEPIVDPSAPPVDPFEPIVEPSAGPVEPPIVDPTAVPSPSAEPIVDPTAPPADPIVDPSAPPVDPIVDPSAPPVEPIVDPSAPPVEPSAEPEPPVGPGHRPRPAEPGPSFVSALIGLWDDIANAFR</sequence>
<feature type="region of interest" description="Disordered" evidence="1">
    <location>
        <begin position="169"/>
        <end position="412"/>
    </location>
</feature>